<dbReference type="SUPFAM" id="SSF50475">
    <property type="entry name" value="FMN-binding split barrel"/>
    <property type="match status" value="1"/>
</dbReference>
<reference evidence="2 3" key="1">
    <citation type="submission" date="2019-01" db="EMBL/GenBank/DDBJ databases">
        <title>Lactibacter flavus gen. nov., sp. nov., a novel bacterium of the family Propionibacteriaceae isolated from raw milk and dairy products.</title>
        <authorList>
            <person name="Huptas C."/>
            <person name="Wenning M."/>
            <person name="Breitenwieser F."/>
            <person name="Doll E."/>
            <person name="Von Neubeck M."/>
            <person name="Busse H.-J."/>
            <person name="Scherer S."/>
        </authorList>
    </citation>
    <scope>NUCLEOTIDE SEQUENCE [LARGE SCALE GENOMIC DNA]</scope>
    <source>
        <strain evidence="2 3">DSM 22130</strain>
    </source>
</reference>
<protein>
    <submittedName>
        <fullName evidence="2">Pyridoxamine 5'-phosphate oxidase</fullName>
    </submittedName>
</protein>
<dbReference type="Proteomes" id="UP000291933">
    <property type="component" value="Unassembled WGS sequence"/>
</dbReference>
<gene>
    <name evidence="2" type="ORF">ET996_11800</name>
</gene>
<comment type="caution">
    <text evidence="2">The sequence shown here is derived from an EMBL/GenBank/DDBJ whole genome shotgun (WGS) entry which is preliminary data.</text>
</comment>
<proteinExistence type="predicted"/>
<accession>A0A4Q9KIL2</accession>
<dbReference type="Gene3D" id="2.30.110.10">
    <property type="entry name" value="Electron Transport, Fmn-binding Protein, Chain A"/>
    <property type="match status" value="1"/>
</dbReference>
<dbReference type="RefSeq" id="WP_131172763.1">
    <property type="nucleotide sequence ID" value="NZ_FXTL01000016.1"/>
</dbReference>
<dbReference type="InterPro" id="IPR012349">
    <property type="entry name" value="Split_barrel_FMN-bd"/>
</dbReference>
<dbReference type="AlphaFoldDB" id="A0A4Q9KIL2"/>
<evidence type="ECO:0000313" key="3">
    <source>
        <dbReference type="Proteomes" id="UP000291933"/>
    </source>
</evidence>
<evidence type="ECO:0000313" key="2">
    <source>
        <dbReference type="EMBL" id="TBT94237.1"/>
    </source>
</evidence>
<name>A0A4Q9KIL2_PROTD</name>
<organism evidence="2 3">
    <name type="scientific">Propioniciclava tarda</name>
    <dbReference type="NCBI Taxonomy" id="433330"/>
    <lineage>
        <taxon>Bacteria</taxon>
        <taxon>Bacillati</taxon>
        <taxon>Actinomycetota</taxon>
        <taxon>Actinomycetes</taxon>
        <taxon>Propionibacteriales</taxon>
        <taxon>Propionibacteriaceae</taxon>
        <taxon>Propioniciclava</taxon>
    </lineage>
</organism>
<evidence type="ECO:0000259" key="1">
    <source>
        <dbReference type="Pfam" id="PF16242"/>
    </source>
</evidence>
<dbReference type="PANTHER" id="PTHR34818">
    <property type="entry name" value="PROTEIN BLI-3"/>
    <property type="match status" value="1"/>
</dbReference>
<dbReference type="PANTHER" id="PTHR34818:SF1">
    <property type="entry name" value="PROTEIN BLI-3"/>
    <property type="match status" value="1"/>
</dbReference>
<sequence length="157" mass="16898">MSDDKQTPSLEDLAGTSRFAMFTTTDAEGRLVSRPMAVQEYADGVFRFITQAANDVARDSDGKQVNLTLVDSTTWVSVSGTGAINTSVELKQRLWNVFNDAYTTGGPENPDNIVLEVDPGTVSYWDSPNAAVQLLDMIKAKVTGTMPTAGDHGTFDA</sequence>
<dbReference type="OrthoDB" id="1432662at2"/>
<keyword evidence="3" id="KW-1185">Reference proteome</keyword>
<dbReference type="Pfam" id="PF16242">
    <property type="entry name" value="Pyrid_ox_like"/>
    <property type="match status" value="1"/>
</dbReference>
<feature type="domain" description="General stress protein FMN-binding split barrel" evidence="1">
    <location>
        <begin position="9"/>
        <end position="147"/>
    </location>
</feature>
<dbReference type="EMBL" id="SDMR01000016">
    <property type="protein sequence ID" value="TBT94237.1"/>
    <property type="molecule type" value="Genomic_DNA"/>
</dbReference>
<dbReference type="InterPro" id="IPR052917">
    <property type="entry name" value="Stress-Dev_Protein"/>
</dbReference>
<dbReference type="InterPro" id="IPR038725">
    <property type="entry name" value="YdaG_split_barrel_FMN-bd"/>
</dbReference>